<evidence type="ECO:0000313" key="3">
    <source>
        <dbReference type="EMBL" id="MFD1330762.1"/>
    </source>
</evidence>
<dbReference type="Pfam" id="PF16220">
    <property type="entry name" value="DUF4880"/>
    <property type="match status" value="1"/>
</dbReference>
<dbReference type="Gene3D" id="2.60.120.1440">
    <property type="match status" value="1"/>
</dbReference>
<keyword evidence="4" id="KW-1185">Reference proteome</keyword>
<comment type="caution">
    <text evidence="3">The sequence shown here is derived from an EMBL/GenBank/DDBJ whole genome shotgun (WGS) entry which is preliminary data.</text>
</comment>
<reference evidence="4" key="1">
    <citation type="journal article" date="2019" name="Int. J. Syst. Evol. Microbiol.">
        <title>The Global Catalogue of Microorganisms (GCM) 10K type strain sequencing project: providing services to taxonomists for standard genome sequencing and annotation.</title>
        <authorList>
            <consortium name="The Broad Institute Genomics Platform"/>
            <consortium name="The Broad Institute Genome Sequencing Center for Infectious Disease"/>
            <person name="Wu L."/>
            <person name="Ma J."/>
        </authorList>
    </citation>
    <scope>NUCLEOTIDE SEQUENCE [LARGE SCALE GENOMIC DNA]</scope>
    <source>
        <strain evidence="4">CCUG 61696</strain>
    </source>
</reference>
<feature type="domain" description="FecR N-terminal" evidence="2">
    <location>
        <begin position="19"/>
        <end position="58"/>
    </location>
</feature>
<dbReference type="EMBL" id="JBHTMX010000005">
    <property type="protein sequence ID" value="MFD1330762.1"/>
    <property type="molecule type" value="Genomic_DNA"/>
</dbReference>
<dbReference type="Proteomes" id="UP001597171">
    <property type="component" value="Unassembled WGS sequence"/>
</dbReference>
<accession>A0ABW3Z3G8</accession>
<gene>
    <name evidence="3" type="ORF">ACFQ4O_01985</name>
</gene>
<evidence type="ECO:0000259" key="2">
    <source>
        <dbReference type="Pfam" id="PF16220"/>
    </source>
</evidence>
<name>A0ABW3Z3G8_9HYPH</name>
<dbReference type="PANTHER" id="PTHR30273:SF2">
    <property type="entry name" value="PROTEIN FECR"/>
    <property type="match status" value="1"/>
</dbReference>
<evidence type="ECO:0000313" key="4">
    <source>
        <dbReference type="Proteomes" id="UP001597171"/>
    </source>
</evidence>
<dbReference type="Pfam" id="PF04773">
    <property type="entry name" value="FecR"/>
    <property type="match status" value="1"/>
</dbReference>
<sequence>MTQGTPPDPPEDEDDPVYEQAALWVARLSSADASPEDRQAFEAWRAADPAHADAYAEMDEWRRTMGRAPDPRRRGSRLPKGLAVIAVIGLAGLLADRHGLIDRLQADAWTGVGGFETVTLDDGSRADLNTDTALAVRFTPQERGVELLRGEAVFDVTPDPRRPFVVRAHGVSARAVGTRFFVRADGDAPVGVAEGRVEVSTSDGAVEIGAGEVASAIGGRAPRIEKADVAEAMAWLDGRLVVSGQPLSRVVAELDRYRSGRIVVLDGALANQRFSGTLDIRDTDDALDVLAASMRLSVTRVTPFLVLIRPGS</sequence>
<dbReference type="PANTHER" id="PTHR30273">
    <property type="entry name" value="PERIPLASMIC SIGNAL SENSOR AND SIGMA FACTOR ACTIVATOR FECR-RELATED"/>
    <property type="match status" value="1"/>
</dbReference>
<dbReference type="PIRSF" id="PIRSF018266">
    <property type="entry name" value="FecR"/>
    <property type="match status" value="1"/>
</dbReference>
<dbReference type="Gene3D" id="3.55.50.30">
    <property type="match status" value="1"/>
</dbReference>
<dbReference type="RefSeq" id="WP_378773955.1">
    <property type="nucleotide sequence ID" value="NZ_JBHTMX010000005.1"/>
</dbReference>
<dbReference type="InterPro" id="IPR032623">
    <property type="entry name" value="FecR_N"/>
</dbReference>
<dbReference type="InterPro" id="IPR006860">
    <property type="entry name" value="FecR"/>
</dbReference>
<feature type="domain" description="FecR protein" evidence="1">
    <location>
        <begin position="107"/>
        <end position="198"/>
    </location>
</feature>
<dbReference type="InterPro" id="IPR012373">
    <property type="entry name" value="Ferrdict_sens_TM"/>
</dbReference>
<evidence type="ECO:0000259" key="1">
    <source>
        <dbReference type="Pfam" id="PF04773"/>
    </source>
</evidence>
<organism evidence="3 4">
    <name type="scientific">Methylopila musalis</name>
    <dbReference type="NCBI Taxonomy" id="1134781"/>
    <lineage>
        <taxon>Bacteria</taxon>
        <taxon>Pseudomonadati</taxon>
        <taxon>Pseudomonadota</taxon>
        <taxon>Alphaproteobacteria</taxon>
        <taxon>Hyphomicrobiales</taxon>
        <taxon>Methylopilaceae</taxon>
        <taxon>Methylopila</taxon>
    </lineage>
</organism>
<protein>
    <submittedName>
        <fullName evidence="3">FecR family protein</fullName>
    </submittedName>
</protein>
<proteinExistence type="predicted"/>